<dbReference type="Proteomes" id="UP000249417">
    <property type="component" value="Unassembled WGS sequence"/>
</dbReference>
<dbReference type="EMBL" id="QFQB01000006">
    <property type="protein sequence ID" value="PZQ48242.1"/>
    <property type="molecule type" value="Genomic_DNA"/>
</dbReference>
<keyword evidence="1" id="KW-0472">Membrane</keyword>
<feature type="transmembrane region" description="Helical" evidence="1">
    <location>
        <begin position="6"/>
        <end position="25"/>
    </location>
</feature>
<evidence type="ECO:0000256" key="1">
    <source>
        <dbReference type="SAM" id="Phobius"/>
    </source>
</evidence>
<feature type="transmembrane region" description="Helical" evidence="1">
    <location>
        <begin position="45"/>
        <end position="62"/>
    </location>
</feature>
<keyword evidence="1" id="KW-0812">Transmembrane</keyword>
<name>A0A2W5N451_9BACT</name>
<organism evidence="2 3">
    <name type="scientific">Micavibrio aeruginosavorus</name>
    <dbReference type="NCBI Taxonomy" id="349221"/>
    <lineage>
        <taxon>Bacteria</taxon>
        <taxon>Pseudomonadati</taxon>
        <taxon>Bdellovibrionota</taxon>
        <taxon>Bdellovibrionia</taxon>
        <taxon>Bdellovibrionales</taxon>
        <taxon>Pseudobdellovibrionaceae</taxon>
        <taxon>Micavibrio</taxon>
    </lineage>
</organism>
<keyword evidence="1" id="KW-1133">Transmembrane helix</keyword>
<protein>
    <submittedName>
        <fullName evidence="2">Uncharacterized protein</fullName>
    </submittedName>
</protein>
<proteinExistence type="predicted"/>
<evidence type="ECO:0000313" key="3">
    <source>
        <dbReference type="Proteomes" id="UP000249417"/>
    </source>
</evidence>
<reference evidence="2 3" key="1">
    <citation type="submission" date="2017-08" db="EMBL/GenBank/DDBJ databases">
        <title>Infants hospitalized years apart are colonized by the same room-sourced microbial strains.</title>
        <authorList>
            <person name="Brooks B."/>
            <person name="Olm M.R."/>
            <person name="Firek B.A."/>
            <person name="Baker R."/>
            <person name="Thomas B.C."/>
            <person name="Morowitz M.J."/>
            <person name="Banfield J.F."/>
        </authorList>
    </citation>
    <scope>NUCLEOTIDE SEQUENCE [LARGE SCALE GENOMIC DNA]</scope>
    <source>
        <strain evidence="2">S2_005_002_R2_29</strain>
    </source>
</reference>
<dbReference type="AlphaFoldDB" id="A0A2W5N451"/>
<evidence type="ECO:0000313" key="2">
    <source>
        <dbReference type="EMBL" id="PZQ48242.1"/>
    </source>
</evidence>
<gene>
    <name evidence="2" type="ORF">DI551_01770</name>
</gene>
<comment type="caution">
    <text evidence="2">The sequence shown here is derived from an EMBL/GenBank/DDBJ whole genome shotgun (WGS) entry which is preliminary data.</text>
</comment>
<accession>A0A2W5N451</accession>
<sequence>MVYVFGIGGFLLGFLIGLVVINVFLKHYSTRDLVKDKSLRWTYGLAVWVFAGLGSGLGVWLYERSFF</sequence>